<sequence>MIEDGAVQNTDPTLIQGKASSSIIEELVIERHAFVRVFDSRLADDGASKGVLLNLCFAEAQFQIFGNADGELRRAAASISGGRSDCDLVARRCVVVEGCPRRYAHDTGRLIDDEAALCVASKVVCDGARRRVCIRGEDANADSTAADCVLPNYVCRVIDVLRSSNSKLVDVAYGDRETFLILLT</sequence>
<reference evidence="1" key="2">
    <citation type="submission" date="2021-08" db="EMBL/GenBank/DDBJ databases">
        <authorList>
            <person name="Tani A."/>
            <person name="Ola A."/>
            <person name="Ogura Y."/>
            <person name="Katsura K."/>
            <person name="Hayashi T."/>
        </authorList>
    </citation>
    <scope>NUCLEOTIDE SEQUENCE</scope>
    <source>
        <strain evidence="1">DSM 19015</strain>
    </source>
</reference>
<name>A0ABQ4S757_9HYPH</name>
<proteinExistence type="predicted"/>
<gene>
    <name evidence="1" type="ORF">OCOJLMKI_5191</name>
</gene>
<dbReference type="Proteomes" id="UP001055125">
    <property type="component" value="Unassembled WGS sequence"/>
</dbReference>
<protein>
    <submittedName>
        <fullName evidence="1">Uncharacterized protein</fullName>
    </submittedName>
</protein>
<organism evidence="1 2">
    <name type="scientific">Methylobacterium iners</name>
    <dbReference type="NCBI Taxonomy" id="418707"/>
    <lineage>
        <taxon>Bacteria</taxon>
        <taxon>Pseudomonadati</taxon>
        <taxon>Pseudomonadota</taxon>
        <taxon>Alphaproteobacteria</taxon>
        <taxon>Hyphomicrobiales</taxon>
        <taxon>Methylobacteriaceae</taxon>
        <taxon>Methylobacterium</taxon>
    </lineage>
</organism>
<evidence type="ECO:0000313" key="2">
    <source>
        <dbReference type="Proteomes" id="UP001055125"/>
    </source>
</evidence>
<keyword evidence="2" id="KW-1185">Reference proteome</keyword>
<reference evidence="1" key="1">
    <citation type="journal article" date="2021" name="Front. Microbiol.">
        <title>Comprehensive Comparative Genomics and Phenotyping of Methylobacterium Species.</title>
        <authorList>
            <person name="Alessa O."/>
            <person name="Ogura Y."/>
            <person name="Fujitani Y."/>
            <person name="Takami H."/>
            <person name="Hayashi T."/>
            <person name="Sahin N."/>
            <person name="Tani A."/>
        </authorList>
    </citation>
    <scope>NUCLEOTIDE SEQUENCE</scope>
    <source>
        <strain evidence="1">DSM 19015</strain>
    </source>
</reference>
<comment type="caution">
    <text evidence="1">The sequence shown here is derived from an EMBL/GenBank/DDBJ whole genome shotgun (WGS) entry which is preliminary data.</text>
</comment>
<evidence type="ECO:0000313" key="1">
    <source>
        <dbReference type="EMBL" id="GJD97952.1"/>
    </source>
</evidence>
<accession>A0ABQ4S757</accession>
<dbReference type="EMBL" id="BPQP01000131">
    <property type="protein sequence ID" value="GJD97952.1"/>
    <property type="molecule type" value="Genomic_DNA"/>
</dbReference>